<dbReference type="RefSeq" id="WP_150065635.1">
    <property type="nucleotide sequence ID" value="NZ_JBEPDJ010000003.1"/>
</dbReference>
<dbReference type="Proteomes" id="UP000323946">
    <property type="component" value="Unassembled WGS sequence"/>
</dbReference>
<name>A0A5M7CC61_SACHI</name>
<feature type="transmembrane region" description="Helical" evidence="1">
    <location>
        <begin position="173"/>
        <end position="194"/>
    </location>
</feature>
<feature type="transmembrane region" description="Helical" evidence="1">
    <location>
        <begin position="145"/>
        <end position="167"/>
    </location>
</feature>
<evidence type="ECO:0000313" key="2">
    <source>
        <dbReference type="EMBL" id="KAA5835975.1"/>
    </source>
</evidence>
<reference evidence="2 3" key="1">
    <citation type="submission" date="2019-09" db="EMBL/GenBank/DDBJ databases">
        <title>Draft genome sequence of the thermophilic Saccharopolyspora hirsuta VKM Ac-666T.</title>
        <authorList>
            <person name="Lobastova T.G."/>
            <person name="Fokina V."/>
            <person name="Bragin E.Y."/>
            <person name="Shtratnikova V.Y."/>
            <person name="Starodumova I.P."/>
            <person name="Tarlachkov S.V."/>
            <person name="Donova M.V."/>
        </authorList>
    </citation>
    <scope>NUCLEOTIDE SEQUENCE [LARGE SCALE GENOMIC DNA]</scope>
    <source>
        <strain evidence="2 3">VKM Ac-666</strain>
    </source>
</reference>
<sequence length="211" mass="21969">MSDPVEHYVADLARALRGPTRAKSRMVDEIRDGLAETIAAHAAHGAPHDEAVERALREFGTVDELVPSCQQELTIAQTRHTAAKLVAVVGFLIICGHFAWTTERLPTTAQLMLGVATTAAALAGAALAATGVLTRWMPMPQNLPLLVGWASSTASVAMPFAALALATTAPVDTAWPLIPLSAVVAVGSHVVLAASARTCRECARLPAEGPG</sequence>
<dbReference type="NCBIfam" id="NF038403">
    <property type="entry name" value="perm_prefix_1"/>
    <property type="match status" value="1"/>
</dbReference>
<dbReference type="Pfam" id="PF22564">
    <property type="entry name" value="HAAS"/>
    <property type="match status" value="1"/>
</dbReference>
<evidence type="ECO:0000256" key="1">
    <source>
        <dbReference type="SAM" id="Phobius"/>
    </source>
</evidence>
<protein>
    <submittedName>
        <fullName evidence="2">Uncharacterized protein</fullName>
    </submittedName>
</protein>
<comment type="caution">
    <text evidence="2">The sequence shown here is derived from an EMBL/GenBank/DDBJ whole genome shotgun (WGS) entry which is preliminary data.</text>
</comment>
<dbReference type="AlphaFoldDB" id="A0A5M7CC61"/>
<keyword evidence="1" id="KW-1133">Transmembrane helix</keyword>
<dbReference type="OrthoDB" id="5187995at2"/>
<evidence type="ECO:0000313" key="3">
    <source>
        <dbReference type="Proteomes" id="UP000323946"/>
    </source>
</evidence>
<feature type="transmembrane region" description="Helical" evidence="1">
    <location>
        <begin position="82"/>
        <end position="100"/>
    </location>
</feature>
<feature type="transmembrane region" description="Helical" evidence="1">
    <location>
        <begin position="112"/>
        <end position="133"/>
    </location>
</feature>
<accession>A0A5M7CC61</accession>
<keyword evidence="3" id="KW-1185">Reference proteome</keyword>
<proteinExistence type="predicted"/>
<gene>
    <name evidence="2" type="ORF">F1721_06380</name>
</gene>
<keyword evidence="1" id="KW-0812">Transmembrane</keyword>
<keyword evidence="1" id="KW-0472">Membrane</keyword>
<organism evidence="2 3">
    <name type="scientific">Saccharopolyspora hirsuta</name>
    <dbReference type="NCBI Taxonomy" id="1837"/>
    <lineage>
        <taxon>Bacteria</taxon>
        <taxon>Bacillati</taxon>
        <taxon>Actinomycetota</taxon>
        <taxon>Actinomycetes</taxon>
        <taxon>Pseudonocardiales</taxon>
        <taxon>Pseudonocardiaceae</taxon>
        <taxon>Saccharopolyspora</taxon>
    </lineage>
</organism>
<dbReference type="EMBL" id="VWPH01000003">
    <property type="protein sequence ID" value="KAA5835975.1"/>
    <property type="molecule type" value="Genomic_DNA"/>
</dbReference>
<dbReference type="InterPro" id="IPR047928">
    <property type="entry name" value="Perm_prefix_1"/>
</dbReference>